<gene>
    <name evidence="1" type="ORF">SAMN05216261_3091</name>
</gene>
<dbReference type="Proteomes" id="UP000184396">
    <property type="component" value="Unassembled WGS sequence"/>
</dbReference>
<dbReference type="eggNOG" id="ENOG50331NM">
    <property type="taxonomic scope" value="Bacteria"/>
</dbReference>
<dbReference type="InterPro" id="IPR027417">
    <property type="entry name" value="P-loop_NTPase"/>
</dbReference>
<accession>A0A1M6H9U0</accession>
<dbReference type="Gene3D" id="3.40.50.300">
    <property type="entry name" value="P-loop containing nucleotide triphosphate hydrolases"/>
    <property type="match status" value="1"/>
</dbReference>
<name>A0A1M6H9U0_9FLAO</name>
<dbReference type="EMBL" id="FQYK01000013">
    <property type="protein sequence ID" value="SHJ18981.1"/>
    <property type="molecule type" value="Genomic_DNA"/>
</dbReference>
<proteinExistence type="predicted"/>
<evidence type="ECO:0000313" key="2">
    <source>
        <dbReference type="Proteomes" id="UP000184396"/>
    </source>
</evidence>
<keyword evidence="2" id="KW-1185">Reference proteome</keyword>
<evidence type="ECO:0000313" key="1">
    <source>
        <dbReference type="EMBL" id="SHJ18981.1"/>
    </source>
</evidence>
<reference evidence="1 2" key="1">
    <citation type="submission" date="2016-11" db="EMBL/GenBank/DDBJ databases">
        <authorList>
            <person name="Jaros S."/>
            <person name="Januszkiewicz K."/>
            <person name="Wedrychowicz H."/>
        </authorList>
    </citation>
    <scope>NUCLEOTIDE SEQUENCE [LARGE SCALE GENOMIC DNA]</scope>
    <source>
        <strain evidence="1 2">CGMCC 1.12213</strain>
    </source>
</reference>
<sequence length="243" mass="29034">MRLNQTQKIGEVVSNFKTQKVKTDCPKLIMHPQQIFTKQQLWNEFIIEFQMEYRREFKRSNDNLANIKVLFYYFLNDLEFFNCENLIHAENEPSFKKGLMVVGSYGIGKSAYFKVFEKIFNKHKVLRFKGYGAKDLVKSYEVCPTPFDRSYMLDKTVRPKLFIDDINSERIASNYGNCDVIEEILFKQNEKKYMTYVTCNHTNHENNIEQTLFDLGNRYGGRMHDRFFEMFNIVVFKGKSMRR</sequence>
<dbReference type="AlphaFoldDB" id="A0A1M6H9U0"/>
<protein>
    <recommendedName>
        <fullName evidence="3">DNA replication protein DnaC</fullName>
    </recommendedName>
</protein>
<dbReference type="STRING" id="1178825.SAMN05216261_3091"/>
<dbReference type="OrthoDB" id="835620at2"/>
<organism evidence="1 2">
    <name type="scientific">Algibacter luteus</name>
    <dbReference type="NCBI Taxonomy" id="1178825"/>
    <lineage>
        <taxon>Bacteria</taxon>
        <taxon>Pseudomonadati</taxon>
        <taxon>Bacteroidota</taxon>
        <taxon>Flavobacteriia</taxon>
        <taxon>Flavobacteriales</taxon>
        <taxon>Flavobacteriaceae</taxon>
        <taxon>Algibacter</taxon>
    </lineage>
</organism>
<evidence type="ECO:0008006" key="3">
    <source>
        <dbReference type="Google" id="ProtNLM"/>
    </source>
</evidence>